<reference evidence="1 2" key="1">
    <citation type="submission" date="2017-12" db="EMBL/GenBank/DDBJ databases">
        <title>Phylogenetic diversity of female urinary microbiome.</title>
        <authorList>
            <person name="Thomas-White K."/>
            <person name="Wolfe A.J."/>
        </authorList>
    </citation>
    <scope>NUCLEOTIDE SEQUENCE [LARGE SCALE GENOMIC DNA]</scope>
    <source>
        <strain evidence="1 2">UMB0777</strain>
    </source>
</reference>
<dbReference type="Gene3D" id="3.40.630.30">
    <property type="match status" value="1"/>
</dbReference>
<dbReference type="RefSeq" id="WP_101821204.1">
    <property type="nucleotide sequence ID" value="NZ_PKJC01000015.1"/>
</dbReference>
<name>A0A2I1R4Z7_9ACTN</name>
<proteinExistence type="predicted"/>
<accession>A0A2I1R4Z7</accession>
<gene>
    <name evidence="1" type="ORF">CYJ73_17750</name>
</gene>
<evidence type="ECO:0000313" key="2">
    <source>
        <dbReference type="Proteomes" id="UP000234662"/>
    </source>
</evidence>
<protein>
    <submittedName>
        <fullName evidence="1">Uncharacterized protein</fullName>
    </submittedName>
</protein>
<dbReference type="Proteomes" id="UP000234662">
    <property type="component" value="Unassembled WGS sequence"/>
</dbReference>
<sequence length="310" mass="32760">MAVDVGGPDTDVSDLVALHWCDGPPVGDARELLDRARRVDAEMSFAPTTSETRRHPVSSRTVEVRTRLRRWTAPRTDHAALAAVLTFTPTAAGGPIVMSAVVDPDFRSTGVITAAFEALRHSRHCTSGLDADIVACAFGSHPAALRAAARFGARTVARRDVLVPHSPLRPPPAIGADGIRPVPCGTEIGGGDTHSVWQHFDTGPAPAVYAATRGAGTTAGYFTVEQGSETTRLTILGVRPGAEPLAATLDDIIGAAAPLVRDRDPAQIEVTAATDHRSLLEALRYAGFHHDRTDVAFALHIAPDLVTPHK</sequence>
<comment type="caution">
    <text evidence="1">The sequence shown here is derived from an EMBL/GenBank/DDBJ whole genome shotgun (WGS) entry which is preliminary data.</text>
</comment>
<dbReference type="EMBL" id="PKJC01000015">
    <property type="protein sequence ID" value="PKZ64202.1"/>
    <property type="molecule type" value="Genomic_DNA"/>
</dbReference>
<evidence type="ECO:0000313" key="1">
    <source>
        <dbReference type="EMBL" id="PKZ64202.1"/>
    </source>
</evidence>
<organism evidence="1 2">
    <name type="scientific">Gordonia terrae</name>
    <dbReference type="NCBI Taxonomy" id="2055"/>
    <lineage>
        <taxon>Bacteria</taxon>
        <taxon>Bacillati</taxon>
        <taxon>Actinomycetota</taxon>
        <taxon>Actinomycetes</taxon>
        <taxon>Mycobacteriales</taxon>
        <taxon>Gordoniaceae</taxon>
        <taxon>Gordonia</taxon>
    </lineage>
</organism>
<dbReference type="AlphaFoldDB" id="A0A2I1R4Z7"/>